<gene>
    <name evidence="1" type="ORF">G4B88_006994</name>
</gene>
<name>A0A7J6FQZ5_CANSA</name>
<dbReference type="AlphaFoldDB" id="A0A7J6FQZ5"/>
<dbReference type="EMBL" id="JAATIQ010000188">
    <property type="protein sequence ID" value="KAF4372250.1"/>
    <property type="molecule type" value="Genomic_DNA"/>
</dbReference>
<comment type="caution">
    <text evidence="1">The sequence shown here is derived from an EMBL/GenBank/DDBJ whole genome shotgun (WGS) entry which is preliminary data.</text>
</comment>
<keyword evidence="2" id="KW-1185">Reference proteome</keyword>
<evidence type="ECO:0000313" key="1">
    <source>
        <dbReference type="EMBL" id="KAF4372250.1"/>
    </source>
</evidence>
<organism evidence="1 2">
    <name type="scientific">Cannabis sativa</name>
    <name type="common">Hemp</name>
    <name type="synonym">Marijuana</name>
    <dbReference type="NCBI Taxonomy" id="3483"/>
    <lineage>
        <taxon>Eukaryota</taxon>
        <taxon>Viridiplantae</taxon>
        <taxon>Streptophyta</taxon>
        <taxon>Embryophyta</taxon>
        <taxon>Tracheophyta</taxon>
        <taxon>Spermatophyta</taxon>
        <taxon>Magnoliopsida</taxon>
        <taxon>eudicotyledons</taxon>
        <taxon>Gunneridae</taxon>
        <taxon>Pentapetalae</taxon>
        <taxon>rosids</taxon>
        <taxon>fabids</taxon>
        <taxon>Rosales</taxon>
        <taxon>Cannabaceae</taxon>
        <taxon>Cannabis</taxon>
    </lineage>
</organism>
<accession>A0A7J6FQZ5</accession>
<dbReference type="Proteomes" id="UP000583929">
    <property type="component" value="Unassembled WGS sequence"/>
</dbReference>
<evidence type="ECO:0000313" key="2">
    <source>
        <dbReference type="Proteomes" id="UP000583929"/>
    </source>
</evidence>
<proteinExistence type="predicted"/>
<sequence>MKIFREKFCHWNSFWMVEKRQGDPSIWQNILEARKTILERSCTIIANGEDTDIWWQPWIPWLSYEDFRKTMEGIRDKAPRLRTVSDLIIQNQGSWNKRYVCYLFGEALGMQISSIDIVGDLGKDRHGVKKNPFGLLFSQRSILGELEIIKCGNGFGQVRYIREQAYSCGESVVECCQLGISWGTLMTIDAYCFEQERDHIPFTLECYMK</sequence>
<protein>
    <submittedName>
        <fullName evidence="1">Uncharacterized protein</fullName>
    </submittedName>
</protein>
<reference evidence="1 2" key="1">
    <citation type="journal article" date="2020" name="bioRxiv">
        <title>Sequence and annotation of 42 cannabis genomes reveals extensive copy number variation in cannabinoid synthesis and pathogen resistance genes.</title>
        <authorList>
            <person name="Mckernan K.J."/>
            <person name="Helbert Y."/>
            <person name="Kane L.T."/>
            <person name="Ebling H."/>
            <person name="Zhang L."/>
            <person name="Liu B."/>
            <person name="Eaton Z."/>
            <person name="Mclaughlin S."/>
            <person name="Kingan S."/>
            <person name="Baybayan P."/>
            <person name="Concepcion G."/>
            <person name="Jordan M."/>
            <person name="Riva A."/>
            <person name="Barbazuk W."/>
            <person name="Harkins T."/>
        </authorList>
    </citation>
    <scope>NUCLEOTIDE SEQUENCE [LARGE SCALE GENOMIC DNA]</scope>
    <source>
        <strain evidence="2">cv. Jamaican Lion 4</strain>
        <tissue evidence="1">Leaf</tissue>
    </source>
</reference>